<dbReference type="STRING" id="1450648.CLORY_21780"/>
<dbReference type="InterPro" id="IPR006214">
    <property type="entry name" value="Bax_inhibitor_1-related"/>
</dbReference>
<feature type="transmembrane region" description="Helical" evidence="6">
    <location>
        <begin position="104"/>
        <end position="122"/>
    </location>
</feature>
<keyword evidence="4 6" id="KW-1133">Transmembrane helix</keyword>
<gene>
    <name evidence="7" type="primary">ybhL</name>
    <name evidence="7" type="ORF">CLORY_21780</name>
</gene>
<comment type="similarity">
    <text evidence="2 6">Belongs to the BI1 family.</text>
</comment>
<feature type="transmembrane region" description="Helical" evidence="6">
    <location>
        <begin position="78"/>
        <end position="98"/>
    </location>
</feature>
<evidence type="ECO:0000256" key="3">
    <source>
        <dbReference type="ARBA" id="ARBA00022692"/>
    </source>
</evidence>
<accession>A0A1V4INQ1</accession>
<keyword evidence="5 6" id="KW-0472">Membrane</keyword>
<dbReference type="RefSeq" id="WP_169911593.1">
    <property type="nucleotide sequence ID" value="NZ_MZGV01000020.1"/>
</dbReference>
<feature type="transmembrane region" description="Helical" evidence="6">
    <location>
        <begin position="198"/>
        <end position="218"/>
    </location>
</feature>
<evidence type="ECO:0000256" key="6">
    <source>
        <dbReference type="RuleBase" id="RU004379"/>
    </source>
</evidence>
<dbReference type="EMBL" id="MZGV01000020">
    <property type="protein sequence ID" value="OPJ61678.1"/>
    <property type="molecule type" value="Genomic_DNA"/>
</dbReference>
<name>A0A1V4INQ1_9CLOT</name>
<sequence length="224" mass="25227">MENLYVKSKNRFIAKTYFTMGLGLLLTFAAALATYRLMFTNLIQIPVQTFFVAAVAEVALVWFLSARINKLSVSSARMWFFVYSILNGFTLSVVFSSYGFGRSLMAFLLSSIMFFCSAMIGVTTKKDLSTFSRVLFMGVIGLIVLGIFQMIGLLSGMNLIISLLGIVIFCGLTAYDMQNIKRFHSSVMSYDANTVNKYAIIAALQLYLDFINIFLYVLRLFDRN</sequence>
<dbReference type="AlphaFoldDB" id="A0A1V4INQ1"/>
<proteinExistence type="inferred from homology"/>
<evidence type="ECO:0000256" key="4">
    <source>
        <dbReference type="ARBA" id="ARBA00022989"/>
    </source>
</evidence>
<dbReference type="CDD" id="cd10432">
    <property type="entry name" value="BI-1-like_bacterial"/>
    <property type="match status" value="1"/>
</dbReference>
<reference evidence="7 8" key="1">
    <citation type="submission" date="2017-03" db="EMBL/GenBank/DDBJ databases">
        <title>Genome sequence of Clostridium oryzae DSM 28571.</title>
        <authorList>
            <person name="Poehlein A."/>
            <person name="Daniel R."/>
        </authorList>
    </citation>
    <scope>NUCLEOTIDE SEQUENCE [LARGE SCALE GENOMIC DNA]</scope>
    <source>
        <strain evidence="7 8">DSM 28571</strain>
    </source>
</reference>
<feature type="transmembrane region" description="Helical" evidence="6">
    <location>
        <begin position="134"/>
        <end position="153"/>
    </location>
</feature>
<evidence type="ECO:0000313" key="7">
    <source>
        <dbReference type="EMBL" id="OPJ61678.1"/>
    </source>
</evidence>
<evidence type="ECO:0000256" key="2">
    <source>
        <dbReference type="ARBA" id="ARBA00010350"/>
    </source>
</evidence>
<dbReference type="PANTHER" id="PTHR23291:SF50">
    <property type="entry name" value="PROTEIN LIFEGUARD 4"/>
    <property type="match status" value="1"/>
</dbReference>
<comment type="subcellular location">
    <subcellularLocation>
        <location evidence="1">Membrane</location>
        <topology evidence="1">Multi-pass membrane protein</topology>
    </subcellularLocation>
</comment>
<dbReference type="Proteomes" id="UP000190080">
    <property type="component" value="Unassembled WGS sequence"/>
</dbReference>
<comment type="caution">
    <text evidence="7">The sequence shown here is derived from an EMBL/GenBank/DDBJ whole genome shotgun (WGS) entry which is preliminary data.</text>
</comment>
<evidence type="ECO:0000256" key="5">
    <source>
        <dbReference type="ARBA" id="ARBA00023136"/>
    </source>
</evidence>
<feature type="transmembrane region" description="Helical" evidence="6">
    <location>
        <begin position="45"/>
        <end position="66"/>
    </location>
</feature>
<dbReference type="Pfam" id="PF01027">
    <property type="entry name" value="Bax1-I"/>
    <property type="match status" value="1"/>
</dbReference>
<protein>
    <submittedName>
        <fullName evidence="7">Inner membrane protein YbhL</fullName>
    </submittedName>
</protein>
<dbReference type="PANTHER" id="PTHR23291">
    <property type="entry name" value="BAX INHIBITOR-RELATED"/>
    <property type="match status" value="1"/>
</dbReference>
<keyword evidence="3 6" id="KW-0812">Transmembrane</keyword>
<keyword evidence="8" id="KW-1185">Reference proteome</keyword>
<organism evidence="7 8">
    <name type="scientific">Clostridium oryzae</name>
    <dbReference type="NCBI Taxonomy" id="1450648"/>
    <lineage>
        <taxon>Bacteria</taxon>
        <taxon>Bacillati</taxon>
        <taxon>Bacillota</taxon>
        <taxon>Clostridia</taxon>
        <taxon>Eubacteriales</taxon>
        <taxon>Clostridiaceae</taxon>
        <taxon>Clostridium</taxon>
    </lineage>
</organism>
<dbReference type="GO" id="GO:0005886">
    <property type="term" value="C:plasma membrane"/>
    <property type="evidence" value="ECO:0007669"/>
    <property type="project" value="TreeGrafter"/>
</dbReference>
<feature type="transmembrane region" description="Helical" evidence="6">
    <location>
        <begin position="159"/>
        <end position="177"/>
    </location>
</feature>
<feature type="transmembrane region" description="Helical" evidence="6">
    <location>
        <begin position="12"/>
        <end position="33"/>
    </location>
</feature>
<evidence type="ECO:0000256" key="1">
    <source>
        <dbReference type="ARBA" id="ARBA00004141"/>
    </source>
</evidence>
<evidence type="ECO:0000313" key="8">
    <source>
        <dbReference type="Proteomes" id="UP000190080"/>
    </source>
</evidence>